<dbReference type="InterPro" id="IPR029058">
    <property type="entry name" value="AB_hydrolase_fold"/>
</dbReference>
<dbReference type="SUPFAM" id="SSF53474">
    <property type="entry name" value="alpha/beta-Hydrolases"/>
    <property type="match status" value="1"/>
</dbReference>
<keyword evidence="1" id="KW-0472">Membrane</keyword>
<evidence type="ECO:0000256" key="1">
    <source>
        <dbReference type="SAM" id="Phobius"/>
    </source>
</evidence>
<dbReference type="EMBL" id="JAVNWW010000004">
    <property type="protein sequence ID" value="MDU0809280.1"/>
    <property type="molecule type" value="Genomic_DNA"/>
</dbReference>
<keyword evidence="3" id="KW-0378">Hydrolase</keyword>
<dbReference type="PANTHER" id="PTHR46438">
    <property type="entry name" value="ALPHA/BETA-HYDROLASES SUPERFAMILY PROTEIN"/>
    <property type="match status" value="1"/>
</dbReference>
<accession>A0ABU3TTX2</accession>
<comment type="caution">
    <text evidence="3">The sequence shown here is derived from an EMBL/GenBank/DDBJ whole genome shotgun (WGS) entry which is preliminary data.</text>
</comment>
<dbReference type="Proteomes" id="UP001249959">
    <property type="component" value="Unassembled WGS sequence"/>
</dbReference>
<evidence type="ECO:0000313" key="4">
    <source>
        <dbReference type="Proteomes" id="UP001249959"/>
    </source>
</evidence>
<dbReference type="Gene3D" id="3.40.50.1820">
    <property type="entry name" value="alpha/beta hydrolase"/>
    <property type="match status" value="1"/>
</dbReference>
<keyword evidence="1" id="KW-1133">Transmembrane helix</keyword>
<protein>
    <submittedName>
        <fullName evidence="3">Alpha/beta hydrolase</fullName>
    </submittedName>
</protein>
<gene>
    <name evidence="3" type="ORF">PQG45_09560</name>
</gene>
<dbReference type="GO" id="GO:0016787">
    <property type="term" value="F:hydrolase activity"/>
    <property type="evidence" value="ECO:0007669"/>
    <property type="project" value="UniProtKB-KW"/>
</dbReference>
<dbReference type="InterPro" id="IPR000073">
    <property type="entry name" value="AB_hydrolase_1"/>
</dbReference>
<sequence length="317" mass="35285">MKLASKIVGGIFAFLFFVLFIICKRDRPVEELIPLYANQDSKFMPILGMQVHYRDEGVQSDSVPLILLHGMSSSLNTWDSVAMGLKAERRIISLDLPGFGLTGPSPENAYNFTYYSKFIDSFTTRLNIKRFILVGNSMGGAISWNYALHNPKGLAKMILIDAAGYPKKGESGSLGFKIASTPVINNLLLYATPKFLVRKSLETVYYDPARVTDAQVERFHDVAIREGNRAAALQIFKGSFTGSSKRFLNSPVPKIKDIKTPTLILWGDKDNLIGVNNVDNFLKDIQGSKAEIYKNVGHVPMEEVPGKVVESILKFIR</sequence>
<organism evidence="3 4">
    <name type="scientific">Aquirufa regiilacus</name>
    <dbReference type="NCBI Taxonomy" id="3024868"/>
    <lineage>
        <taxon>Bacteria</taxon>
        <taxon>Pseudomonadati</taxon>
        <taxon>Bacteroidota</taxon>
        <taxon>Cytophagia</taxon>
        <taxon>Cytophagales</taxon>
        <taxon>Flectobacillaceae</taxon>
        <taxon>Aquirufa</taxon>
    </lineage>
</organism>
<dbReference type="Pfam" id="PF00561">
    <property type="entry name" value="Abhydrolase_1"/>
    <property type="match status" value="1"/>
</dbReference>
<proteinExistence type="predicted"/>
<keyword evidence="4" id="KW-1185">Reference proteome</keyword>
<dbReference type="PANTHER" id="PTHR46438:SF11">
    <property type="entry name" value="LIPASE-RELATED"/>
    <property type="match status" value="1"/>
</dbReference>
<dbReference type="PRINTS" id="PR00111">
    <property type="entry name" value="ABHYDROLASE"/>
</dbReference>
<evidence type="ECO:0000259" key="2">
    <source>
        <dbReference type="Pfam" id="PF00561"/>
    </source>
</evidence>
<name>A0ABU3TTX2_9BACT</name>
<feature type="domain" description="AB hydrolase-1" evidence="2">
    <location>
        <begin position="64"/>
        <end position="303"/>
    </location>
</feature>
<keyword evidence="1" id="KW-0812">Transmembrane</keyword>
<reference evidence="3 4" key="1">
    <citation type="submission" date="2023-09" db="EMBL/GenBank/DDBJ databases">
        <title>Aquirufa genomes.</title>
        <authorList>
            <person name="Pitt A."/>
        </authorList>
    </citation>
    <scope>NUCLEOTIDE SEQUENCE [LARGE SCALE GENOMIC DNA]</scope>
    <source>
        <strain evidence="3 4">LEOWEIH-7C</strain>
    </source>
</reference>
<evidence type="ECO:0000313" key="3">
    <source>
        <dbReference type="EMBL" id="MDU0809280.1"/>
    </source>
</evidence>
<dbReference type="RefSeq" id="WP_316070770.1">
    <property type="nucleotide sequence ID" value="NZ_JAVNWW010000004.1"/>
</dbReference>
<feature type="transmembrane region" description="Helical" evidence="1">
    <location>
        <begin position="6"/>
        <end position="23"/>
    </location>
</feature>